<dbReference type="Pfam" id="PF04991">
    <property type="entry name" value="LicD"/>
    <property type="match status" value="1"/>
</dbReference>
<dbReference type="InterPro" id="IPR052942">
    <property type="entry name" value="LPS_cholinephosphotransferase"/>
</dbReference>
<dbReference type="PANTHER" id="PTHR43404">
    <property type="entry name" value="LIPOPOLYSACCHARIDE CHOLINEPHOSPHOTRANSFERASE LICD"/>
    <property type="match status" value="1"/>
</dbReference>
<reference evidence="3" key="1">
    <citation type="journal article" date="2021" name="PeerJ">
        <title>Extensive microbial diversity within the chicken gut microbiome revealed by metagenomics and culture.</title>
        <authorList>
            <person name="Gilroy R."/>
            <person name="Ravi A."/>
            <person name="Getino M."/>
            <person name="Pursley I."/>
            <person name="Horton D.L."/>
            <person name="Alikhan N.F."/>
            <person name="Baker D."/>
            <person name="Gharbi K."/>
            <person name="Hall N."/>
            <person name="Watson M."/>
            <person name="Adriaenssens E.M."/>
            <person name="Foster-Nyarko E."/>
            <person name="Jarju S."/>
            <person name="Secka A."/>
            <person name="Antonio M."/>
            <person name="Oren A."/>
            <person name="Chaudhuri R.R."/>
            <person name="La Ragione R."/>
            <person name="Hildebrand F."/>
            <person name="Pallen M.J."/>
        </authorList>
    </citation>
    <scope>NUCLEOTIDE SEQUENCE</scope>
    <source>
        <strain evidence="3">ChiSjej1B19-5720</strain>
    </source>
</reference>
<dbReference type="SUPFAM" id="SSF48452">
    <property type="entry name" value="TPR-like"/>
    <property type="match status" value="1"/>
</dbReference>
<dbReference type="AlphaFoldDB" id="A0A9D2LQY4"/>
<dbReference type="InterPro" id="IPR007074">
    <property type="entry name" value="LicD/FKTN/FKRP_NTP_transf"/>
</dbReference>
<proteinExistence type="predicted"/>
<evidence type="ECO:0000259" key="2">
    <source>
        <dbReference type="Pfam" id="PF04991"/>
    </source>
</evidence>
<evidence type="ECO:0000313" key="3">
    <source>
        <dbReference type="EMBL" id="HJB27566.1"/>
    </source>
</evidence>
<comment type="caution">
    <text evidence="3">The sequence shown here is derived from an EMBL/GenBank/DDBJ whole genome shotgun (WGS) entry which is preliminary data.</text>
</comment>
<sequence>MTEKQKHLLKLFREIDGICKKHNLRYVMAGGTLIGVVRNEGFIPWDDDVDIYMPRDDWDKFVELSKTEFPPNRAVQCVDVDRSYTNSFPRYADTSSCAVHKHQVIGDDKAGEIIDVLTLDPIPADDKEYEKYRTHMMIYSDLVNLSVVFGNRWEVPASLYLKYLLSYVFLGRDRTLKKLEKIMFSYKEEECTRYAMRWGGCPFLFDKDMLFPVKYGDFEGEKVMIPRRTNDYLVWHYGDEWSYIPPHGERESHDAICVEGIDYKEFRKDYMDRVKPGKARFNAAVRKFYYMATAKRTHRLTHERDLLQAKSTVMDLKARIRECPRSLKELVEGHEFHTLNEIFANYYQVQLSAAFIGREDFANIYPFYHPTLLEVEDEVFLAAMTTLFYTERISKAYRMFQVREKLDHVTPEMKKMMEDVLLFRKAVCHYEMGEKQAAQEISADLNARYPENPSFLKFQCRLVMDEAREKGRAAKAESFLKEACALFPEDGYFIKYQADLLWMEGEKPKALGMYADAREKTNNGIVHLEIDKFMKDRKEEALAFCMELLESKERPKALEWMELWGRLLPEDEEVREYLSLARVYNAESISGLEEIIEEIREVLDHSEEGPKKKERPKETDIYRKAMTQAWKRLGYPEELAGYRTEIIYTEDLGELEWLVEEIRGYKIRNKAKSGHAYKLIGDIRRKQGQTEQAFESYRKALEYAGHSYVKKEVARIFLNDMYRGGRKLAQYGKNGDASEFMDNWLNKYGSIEELKDLVRRLL</sequence>
<dbReference type="Gene3D" id="1.25.40.10">
    <property type="entry name" value="Tetratricopeptide repeat domain"/>
    <property type="match status" value="2"/>
</dbReference>
<protein>
    <submittedName>
        <fullName evidence="3">LicD family protein</fullName>
    </submittedName>
</protein>
<dbReference type="GO" id="GO:0009100">
    <property type="term" value="P:glycoprotein metabolic process"/>
    <property type="evidence" value="ECO:0007669"/>
    <property type="project" value="UniProtKB-ARBA"/>
</dbReference>
<organism evidence="3 4">
    <name type="scientific">Candidatus Blautia faecavium</name>
    <dbReference type="NCBI Taxonomy" id="2838487"/>
    <lineage>
        <taxon>Bacteria</taxon>
        <taxon>Bacillati</taxon>
        <taxon>Bacillota</taxon>
        <taxon>Clostridia</taxon>
        <taxon>Lachnospirales</taxon>
        <taxon>Lachnospiraceae</taxon>
        <taxon>Blautia</taxon>
    </lineage>
</organism>
<dbReference type="InterPro" id="IPR011990">
    <property type="entry name" value="TPR-like_helical_dom_sf"/>
</dbReference>
<dbReference type="EMBL" id="DWYZ01000052">
    <property type="protein sequence ID" value="HJB27566.1"/>
    <property type="molecule type" value="Genomic_DNA"/>
</dbReference>
<feature type="repeat" description="TPR" evidence="1">
    <location>
        <begin position="674"/>
        <end position="707"/>
    </location>
</feature>
<evidence type="ECO:0000256" key="1">
    <source>
        <dbReference type="PROSITE-ProRule" id="PRU00339"/>
    </source>
</evidence>
<gene>
    <name evidence="3" type="ORF">IAA06_02095</name>
</gene>
<reference evidence="3" key="2">
    <citation type="submission" date="2021-04" db="EMBL/GenBank/DDBJ databases">
        <authorList>
            <person name="Gilroy R."/>
        </authorList>
    </citation>
    <scope>NUCLEOTIDE SEQUENCE</scope>
    <source>
        <strain evidence="3">ChiSjej1B19-5720</strain>
    </source>
</reference>
<dbReference type="InterPro" id="IPR019734">
    <property type="entry name" value="TPR_rpt"/>
</dbReference>
<evidence type="ECO:0000313" key="4">
    <source>
        <dbReference type="Proteomes" id="UP000823842"/>
    </source>
</evidence>
<accession>A0A9D2LQY4</accession>
<dbReference type="Proteomes" id="UP000823842">
    <property type="component" value="Unassembled WGS sequence"/>
</dbReference>
<dbReference type="PROSITE" id="PS50005">
    <property type="entry name" value="TPR"/>
    <property type="match status" value="1"/>
</dbReference>
<name>A0A9D2LQY4_9FIRM</name>
<keyword evidence="1" id="KW-0802">TPR repeat</keyword>
<dbReference type="PANTHER" id="PTHR43404:SF2">
    <property type="entry name" value="LIPOPOLYSACCHARIDE CHOLINEPHOSPHOTRANSFERASE LICD"/>
    <property type="match status" value="1"/>
</dbReference>
<feature type="domain" description="LicD/FKTN/FKRP nucleotidyltransferase" evidence="2">
    <location>
        <begin position="19"/>
        <end position="238"/>
    </location>
</feature>